<proteinExistence type="predicted"/>
<evidence type="ECO:0000256" key="1">
    <source>
        <dbReference type="SAM" id="MobiDB-lite"/>
    </source>
</evidence>
<evidence type="ECO:0000313" key="3">
    <source>
        <dbReference type="EMBL" id="CAL6114806.1"/>
    </source>
</evidence>
<protein>
    <submittedName>
        <fullName evidence="3">Hypothetical_protein</fullName>
    </submittedName>
</protein>
<dbReference type="EMBL" id="CAXDID020000830">
    <property type="protein sequence ID" value="CAL6114806.1"/>
    <property type="molecule type" value="Genomic_DNA"/>
</dbReference>
<sequence>MSQIFNIHIHFNPTEKHRNPDHRRLPAREAAEKREGDRPPGHQQQPTERACVLPNHEGAQRKGNGFSQEQITLDWVEVDEDDIREKVESYEEQTKIVEGTQISENQLCSQSESLKFKYSSRNQKLDNISAP</sequence>
<evidence type="ECO:0000313" key="2">
    <source>
        <dbReference type="EMBL" id="CAI9922629.1"/>
    </source>
</evidence>
<evidence type="ECO:0000313" key="4">
    <source>
        <dbReference type="Proteomes" id="UP001642409"/>
    </source>
</evidence>
<feature type="compositionally biased region" description="Basic and acidic residues" evidence="1">
    <location>
        <begin position="13"/>
        <end position="40"/>
    </location>
</feature>
<keyword evidence="4" id="KW-1185">Reference proteome</keyword>
<organism evidence="2">
    <name type="scientific">Hexamita inflata</name>
    <dbReference type="NCBI Taxonomy" id="28002"/>
    <lineage>
        <taxon>Eukaryota</taxon>
        <taxon>Metamonada</taxon>
        <taxon>Diplomonadida</taxon>
        <taxon>Hexamitidae</taxon>
        <taxon>Hexamitinae</taxon>
        <taxon>Hexamita</taxon>
    </lineage>
</organism>
<dbReference type="EMBL" id="CATOUU010000257">
    <property type="protein sequence ID" value="CAI9922629.1"/>
    <property type="molecule type" value="Genomic_DNA"/>
</dbReference>
<feature type="region of interest" description="Disordered" evidence="1">
    <location>
        <begin position="1"/>
        <end position="68"/>
    </location>
</feature>
<comment type="caution">
    <text evidence="2">The sequence shown here is derived from an EMBL/GenBank/DDBJ whole genome shotgun (WGS) entry which is preliminary data.</text>
</comment>
<name>A0AA86TLY8_9EUKA</name>
<reference evidence="2" key="1">
    <citation type="submission" date="2023-06" db="EMBL/GenBank/DDBJ databases">
        <authorList>
            <person name="Kurt Z."/>
        </authorList>
    </citation>
    <scope>NUCLEOTIDE SEQUENCE</scope>
</reference>
<dbReference type="Proteomes" id="UP001642409">
    <property type="component" value="Unassembled WGS sequence"/>
</dbReference>
<dbReference type="AlphaFoldDB" id="A0AA86TLY8"/>
<gene>
    <name evidence="2" type="ORF">HINF_LOCUS10274</name>
    <name evidence="3" type="ORF">HINF_LOCUS78309</name>
</gene>
<reference evidence="3 4" key="2">
    <citation type="submission" date="2024-07" db="EMBL/GenBank/DDBJ databases">
        <authorList>
            <person name="Akdeniz Z."/>
        </authorList>
    </citation>
    <scope>NUCLEOTIDE SEQUENCE [LARGE SCALE GENOMIC DNA]</scope>
</reference>
<accession>A0AA86TLY8</accession>